<proteinExistence type="predicted"/>
<dbReference type="PaxDb" id="39947-A0A0P0WPY6"/>
<sequence>LHEHHAEAVHIALVRELVALVVLRIHIPAAHGVPWRALRRGGDVRGVTREEAGEAEVGDLHVEVGVEEDVVGLDVAVHDGRRLDGVEVRQRGGGLDGDVEAERPCQGALRRAVAVQVVRDGAVGHELVHQQQLPAAAGRAPVEQHEVRVAQPRQYRRLVHEL</sequence>
<evidence type="ECO:0000313" key="3">
    <source>
        <dbReference type="Proteomes" id="UP000059680"/>
    </source>
</evidence>
<organism evidence="2 3">
    <name type="scientific">Oryza sativa subsp. japonica</name>
    <name type="common">Rice</name>
    <dbReference type="NCBI Taxonomy" id="39947"/>
    <lineage>
        <taxon>Eukaryota</taxon>
        <taxon>Viridiplantae</taxon>
        <taxon>Streptophyta</taxon>
        <taxon>Embryophyta</taxon>
        <taxon>Tracheophyta</taxon>
        <taxon>Spermatophyta</taxon>
        <taxon>Magnoliopsida</taxon>
        <taxon>Liliopsida</taxon>
        <taxon>Poales</taxon>
        <taxon>Poaceae</taxon>
        <taxon>BOP clade</taxon>
        <taxon>Oryzoideae</taxon>
        <taxon>Oryzeae</taxon>
        <taxon>Oryzinae</taxon>
        <taxon>Oryza</taxon>
        <taxon>Oryza sativa</taxon>
    </lineage>
</organism>
<reference evidence="2 3" key="2">
    <citation type="journal article" date="2013" name="Plant Cell Physiol.">
        <title>Rice Annotation Project Database (RAP-DB): an integrative and interactive database for rice genomics.</title>
        <authorList>
            <person name="Sakai H."/>
            <person name="Lee S.S."/>
            <person name="Tanaka T."/>
            <person name="Numa H."/>
            <person name="Kim J."/>
            <person name="Kawahara Y."/>
            <person name="Wakimoto H."/>
            <person name="Yang C.C."/>
            <person name="Iwamoto M."/>
            <person name="Abe T."/>
            <person name="Yamada Y."/>
            <person name="Muto A."/>
            <person name="Inokuchi H."/>
            <person name="Ikemura T."/>
            <person name="Matsumoto T."/>
            <person name="Sasaki T."/>
            <person name="Itoh T."/>
        </authorList>
    </citation>
    <scope>NUCLEOTIDE SEQUENCE [LARGE SCALE GENOMIC DNA]</scope>
    <source>
        <strain evidence="3">cv. Nipponbare</strain>
    </source>
</reference>
<feature type="non-terminal residue" evidence="2">
    <location>
        <position position="1"/>
    </location>
</feature>
<feature type="signal peptide" evidence="1">
    <location>
        <begin position="1"/>
        <end position="32"/>
    </location>
</feature>
<feature type="non-terminal residue" evidence="2">
    <location>
        <position position="162"/>
    </location>
</feature>
<gene>
    <name evidence="2" type="ordered locus">Os05g0550900</name>
    <name evidence="2" type="ORF">OSNPB_050550900</name>
</gene>
<evidence type="ECO:0000313" key="2">
    <source>
        <dbReference type="EMBL" id="BAS95213.1"/>
    </source>
</evidence>
<protein>
    <submittedName>
        <fullName evidence="2">Os05g0550900 protein</fullName>
    </submittedName>
</protein>
<keyword evidence="3" id="KW-1185">Reference proteome</keyword>
<dbReference type="Proteomes" id="UP000059680">
    <property type="component" value="Chromosome 5"/>
</dbReference>
<dbReference type="AlphaFoldDB" id="A0A0P0WPY6"/>
<name>A0A0P0WPY6_ORYSJ</name>
<dbReference type="EMBL" id="AP014961">
    <property type="protein sequence ID" value="BAS95213.1"/>
    <property type="molecule type" value="Genomic_DNA"/>
</dbReference>
<dbReference type="InParanoid" id="A0A0P0WPY6"/>
<feature type="chain" id="PRO_5006056811" evidence="1">
    <location>
        <begin position="33"/>
        <end position="162"/>
    </location>
</feature>
<accession>A0A0P0WPY6</accession>
<reference evidence="3" key="1">
    <citation type="journal article" date="2005" name="Nature">
        <title>The map-based sequence of the rice genome.</title>
        <authorList>
            <consortium name="International rice genome sequencing project (IRGSP)"/>
            <person name="Matsumoto T."/>
            <person name="Wu J."/>
            <person name="Kanamori H."/>
            <person name="Katayose Y."/>
            <person name="Fujisawa M."/>
            <person name="Namiki N."/>
            <person name="Mizuno H."/>
            <person name="Yamamoto K."/>
            <person name="Antonio B.A."/>
            <person name="Baba T."/>
            <person name="Sakata K."/>
            <person name="Nagamura Y."/>
            <person name="Aoki H."/>
            <person name="Arikawa K."/>
            <person name="Arita K."/>
            <person name="Bito T."/>
            <person name="Chiden Y."/>
            <person name="Fujitsuka N."/>
            <person name="Fukunaka R."/>
            <person name="Hamada M."/>
            <person name="Harada C."/>
            <person name="Hayashi A."/>
            <person name="Hijishita S."/>
            <person name="Honda M."/>
            <person name="Hosokawa S."/>
            <person name="Ichikawa Y."/>
            <person name="Idonuma A."/>
            <person name="Iijima M."/>
            <person name="Ikeda M."/>
            <person name="Ikeno M."/>
            <person name="Ito K."/>
            <person name="Ito S."/>
            <person name="Ito T."/>
            <person name="Ito Y."/>
            <person name="Ito Y."/>
            <person name="Iwabuchi A."/>
            <person name="Kamiya K."/>
            <person name="Karasawa W."/>
            <person name="Kurita K."/>
            <person name="Katagiri S."/>
            <person name="Kikuta A."/>
            <person name="Kobayashi H."/>
            <person name="Kobayashi N."/>
            <person name="Machita K."/>
            <person name="Maehara T."/>
            <person name="Masukawa M."/>
            <person name="Mizubayashi T."/>
            <person name="Mukai Y."/>
            <person name="Nagasaki H."/>
            <person name="Nagata Y."/>
            <person name="Naito S."/>
            <person name="Nakashima M."/>
            <person name="Nakama Y."/>
            <person name="Nakamichi Y."/>
            <person name="Nakamura M."/>
            <person name="Meguro A."/>
            <person name="Negishi M."/>
            <person name="Ohta I."/>
            <person name="Ohta T."/>
            <person name="Okamoto M."/>
            <person name="Ono N."/>
            <person name="Saji S."/>
            <person name="Sakaguchi M."/>
            <person name="Sakai K."/>
            <person name="Shibata M."/>
            <person name="Shimokawa T."/>
            <person name="Song J."/>
            <person name="Takazaki Y."/>
            <person name="Terasawa K."/>
            <person name="Tsugane M."/>
            <person name="Tsuji K."/>
            <person name="Ueda S."/>
            <person name="Waki K."/>
            <person name="Yamagata H."/>
            <person name="Yamamoto M."/>
            <person name="Yamamoto S."/>
            <person name="Yamane H."/>
            <person name="Yoshiki S."/>
            <person name="Yoshihara R."/>
            <person name="Yukawa K."/>
            <person name="Zhong H."/>
            <person name="Yano M."/>
            <person name="Yuan Q."/>
            <person name="Ouyang S."/>
            <person name="Liu J."/>
            <person name="Jones K.M."/>
            <person name="Gansberger K."/>
            <person name="Moffat K."/>
            <person name="Hill J."/>
            <person name="Bera J."/>
            <person name="Fadrosh D."/>
            <person name="Jin S."/>
            <person name="Johri S."/>
            <person name="Kim M."/>
            <person name="Overton L."/>
            <person name="Reardon M."/>
            <person name="Tsitrin T."/>
            <person name="Vuong H."/>
            <person name="Weaver B."/>
            <person name="Ciecko A."/>
            <person name="Tallon L."/>
            <person name="Jackson J."/>
            <person name="Pai G."/>
            <person name="Aken S.V."/>
            <person name="Utterback T."/>
            <person name="Reidmuller S."/>
            <person name="Feldblyum T."/>
            <person name="Hsiao J."/>
            <person name="Zismann V."/>
            <person name="Iobst S."/>
            <person name="de Vazeille A.R."/>
            <person name="Buell C.R."/>
            <person name="Ying K."/>
            <person name="Li Y."/>
            <person name="Lu T."/>
            <person name="Huang Y."/>
            <person name="Zhao Q."/>
            <person name="Feng Q."/>
            <person name="Zhang L."/>
            <person name="Zhu J."/>
            <person name="Weng Q."/>
            <person name="Mu J."/>
            <person name="Lu Y."/>
            <person name="Fan D."/>
            <person name="Liu Y."/>
            <person name="Guan J."/>
            <person name="Zhang Y."/>
            <person name="Yu S."/>
            <person name="Liu X."/>
            <person name="Zhang Y."/>
            <person name="Hong G."/>
            <person name="Han B."/>
            <person name="Choisne N."/>
            <person name="Demange N."/>
            <person name="Orjeda G."/>
            <person name="Samain S."/>
            <person name="Cattolico L."/>
            <person name="Pelletier E."/>
            <person name="Couloux A."/>
            <person name="Segurens B."/>
            <person name="Wincker P."/>
            <person name="D'Hont A."/>
            <person name="Scarpelli C."/>
            <person name="Weissenbach J."/>
            <person name="Salanoubat M."/>
            <person name="Quetier F."/>
            <person name="Yu Y."/>
            <person name="Kim H.R."/>
            <person name="Rambo T."/>
            <person name="Currie J."/>
            <person name="Collura K."/>
            <person name="Luo M."/>
            <person name="Yang T."/>
            <person name="Ammiraju J.S.S."/>
            <person name="Engler F."/>
            <person name="Soderlund C."/>
            <person name="Wing R.A."/>
            <person name="Palmer L.E."/>
            <person name="de la Bastide M."/>
            <person name="Spiegel L."/>
            <person name="Nascimento L."/>
            <person name="Zutavern T."/>
            <person name="O'Shaughnessy A."/>
            <person name="Dike S."/>
            <person name="Dedhia N."/>
            <person name="Preston R."/>
            <person name="Balija V."/>
            <person name="McCombie W.R."/>
            <person name="Chow T."/>
            <person name="Chen H."/>
            <person name="Chung M."/>
            <person name="Chen C."/>
            <person name="Shaw J."/>
            <person name="Wu H."/>
            <person name="Hsiao K."/>
            <person name="Chao Y."/>
            <person name="Chu M."/>
            <person name="Cheng C."/>
            <person name="Hour A."/>
            <person name="Lee P."/>
            <person name="Lin S."/>
            <person name="Lin Y."/>
            <person name="Liou J."/>
            <person name="Liu S."/>
            <person name="Hsing Y."/>
            <person name="Raghuvanshi S."/>
            <person name="Mohanty A."/>
            <person name="Bharti A.K."/>
            <person name="Gaur A."/>
            <person name="Gupta V."/>
            <person name="Kumar D."/>
            <person name="Ravi V."/>
            <person name="Vij S."/>
            <person name="Kapur A."/>
            <person name="Khurana P."/>
            <person name="Khurana P."/>
            <person name="Khurana J.P."/>
            <person name="Tyagi A.K."/>
            <person name="Gaikwad K."/>
            <person name="Singh A."/>
            <person name="Dalal V."/>
            <person name="Srivastava S."/>
            <person name="Dixit A."/>
            <person name="Pal A.K."/>
            <person name="Ghazi I.A."/>
            <person name="Yadav M."/>
            <person name="Pandit A."/>
            <person name="Bhargava A."/>
            <person name="Sureshbabu K."/>
            <person name="Batra K."/>
            <person name="Sharma T.R."/>
            <person name="Mohapatra T."/>
            <person name="Singh N.K."/>
            <person name="Messing J."/>
            <person name="Nelson A.B."/>
            <person name="Fuks G."/>
            <person name="Kavchok S."/>
            <person name="Keizer G."/>
            <person name="Linton E."/>
            <person name="Llaca V."/>
            <person name="Song R."/>
            <person name="Tanyolac B."/>
            <person name="Young S."/>
            <person name="Ho-Il K."/>
            <person name="Hahn J.H."/>
            <person name="Sangsakoo G."/>
            <person name="Vanavichit A."/>
            <person name="de Mattos Luiz.A.T."/>
            <person name="Zimmer P.D."/>
            <person name="Malone G."/>
            <person name="Dellagostin O."/>
            <person name="de Oliveira A.C."/>
            <person name="Bevan M."/>
            <person name="Bancroft I."/>
            <person name="Minx P."/>
            <person name="Cordum H."/>
            <person name="Wilson R."/>
            <person name="Cheng Z."/>
            <person name="Jin W."/>
            <person name="Jiang J."/>
            <person name="Leong S.A."/>
            <person name="Iwama H."/>
            <person name="Gojobori T."/>
            <person name="Itoh T."/>
            <person name="Niimura Y."/>
            <person name="Fujii Y."/>
            <person name="Habara T."/>
            <person name="Sakai H."/>
            <person name="Sato Y."/>
            <person name="Wilson G."/>
            <person name="Kumar K."/>
            <person name="McCouch S."/>
            <person name="Juretic N."/>
            <person name="Hoen D."/>
            <person name="Wright S."/>
            <person name="Bruskiewich R."/>
            <person name="Bureau T."/>
            <person name="Miyao A."/>
            <person name="Hirochika H."/>
            <person name="Nishikawa T."/>
            <person name="Kadowaki K."/>
            <person name="Sugiura M."/>
            <person name="Burr B."/>
            <person name="Sasaki T."/>
        </authorList>
    </citation>
    <scope>NUCLEOTIDE SEQUENCE [LARGE SCALE GENOMIC DNA]</scope>
    <source>
        <strain evidence="3">cv. Nipponbare</strain>
    </source>
</reference>
<keyword evidence="1" id="KW-0732">Signal</keyword>
<dbReference type="FunCoup" id="A0A0P0WPY6">
    <property type="interactions" value="4"/>
</dbReference>
<reference evidence="2 3" key="3">
    <citation type="journal article" date="2013" name="Rice">
        <title>Improvement of the Oryza sativa Nipponbare reference genome using next generation sequence and optical map data.</title>
        <authorList>
            <person name="Kawahara Y."/>
            <person name="de la Bastide M."/>
            <person name="Hamilton J.P."/>
            <person name="Kanamori H."/>
            <person name="McCombie W.R."/>
            <person name="Ouyang S."/>
            <person name="Schwartz D.C."/>
            <person name="Tanaka T."/>
            <person name="Wu J."/>
            <person name="Zhou S."/>
            <person name="Childs K.L."/>
            <person name="Davidson R.M."/>
            <person name="Lin H."/>
            <person name="Quesada-Ocampo L."/>
            <person name="Vaillancourt B."/>
            <person name="Sakai H."/>
            <person name="Lee S.S."/>
            <person name="Kim J."/>
            <person name="Numa H."/>
            <person name="Itoh T."/>
            <person name="Buell C.R."/>
            <person name="Matsumoto T."/>
        </authorList>
    </citation>
    <scope>NUCLEOTIDE SEQUENCE [LARGE SCALE GENOMIC DNA]</scope>
    <source>
        <strain evidence="3">cv. Nipponbare</strain>
    </source>
</reference>
<evidence type="ECO:0000256" key="1">
    <source>
        <dbReference type="SAM" id="SignalP"/>
    </source>
</evidence>